<gene>
    <name evidence="2" type="ORF">Purlil1_4617</name>
</gene>
<evidence type="ECO:0000313" key="3">
    <source>
        <dbReference type="Proteomes" id="UP001287286"/>
    </source>
</evidence>
<protein>
    <submittedName>
        <fullName evidence="2">Uncharacterized protein</fullName>
    </submittedName>
</protein>
<feature type="compositionally biased region" description="Low complexity" evidence="1">
    <location>
        <begin position="81"/>
        <end position="95"/>
    </location>
</feature>
<dbReference type="EMBL" id="JAWRVI010000013">
    <property type="protein sequence ID" value="KAK4091037.1"/>
    <property type="molecule type" value="Genomic_DNA"/>
</dbReference>
<comment type="caution">
    <text evidence="2">The sequence shown here is derived from an EMBL/GenBank/DDBJ whole genome shotgun (WGS) entry which is preliminary data.</text>
</comment>
<evidence type="ECO:0000313" key="2">
    <source>
        <dbReference type="EMBL" id="KAK4091037.1"/>
    </source>
</evidence>
<evidence type="ECO:0000256" key="1">
    <source>
        <dbReference type="SAM" id="MobiDB-lite"/>
    </source>
</evidence>
<keyword evidence="3" id="KW-1185">Reference proteome</keyword>
<dbReference type="Proteomes" id="UP001287286">
    <property type="component" value="Unassembled WGS sequence"/>
</dbReference>
<feature type="region of interest" description="Disordered" evidence="1">
    <location>
        <begin position="57"/>
        <end position="95"/>
    </location>
</feature>
<accession>A0ABR0C3Y3</accession>
<organism evidence="2 3">
    <name type="scientific">Purpureocillium lilacinum</name>
    <name type="common">Paecilomyces lilacinus</name>
    <dbReference type="NCBI Taxonomy" id="33203"/>
    <lineage>
        <taxon>Eukaryota</taxon>
        <taxon>Fungi</taxon>
        <taxon>Dikarya</taxon>
        <taxon>Ascomycota</taxon>
        <taxon>Pezizomycotina</taxon>
        <taxon>Sordariomycetes</taxon>
        <taxon>Hypocreomycetidae</taxon>
        <taxon>Hypocreales</taxon>
        <taxon>Ophiocordycipitaceae</taxon>
        <taxon>Purpureocillium</taxon>
    </lineage>
</organism>
<reference evidence="2 3" key="1">
    <citation type="journal article" date="2024" name="Microbiol. Resour. Announc.">
        <title>Genome annotations for the ascomycete fungi Trichoderma harzianum, Trichoderma aggressivum, and Purpureocillium lilacinum.</title>
        <authorList>
            <person name="Beijen E.P.W."/>
            <person name="Ohm R.A."/>
        </authorList>
    </citation>
    <scope>NUCLEOTIDE SEQUENCE [LARGE SCALE GENOMIC DNA]</scope>
    <source>
        <strain evidence="2 3">CBS 150709</strain>
    </source>
</reference>
<name>A0ABR0C3Y3_PURLI</name>
<sequence>MLEGDVEITKSTLLRSRHFSSRASLDTHDSRQARVSDAMASISDSFGSVGFAWQGTWPHGDHDRQPRRLRSSNISRVAPDCSCPKPGEPSSESSECRLLSRKAIRGQTDRHGTRQCFESLDMMPEARLIEVSSCETQLQFLLVHAIADKCDQAGA</sequence>
<proteinExistence type="predicted"/>